<dbReference type="InterPro" id="IPR016181">
    <property type="entry name" value="Acyl_CoA_acyltransferase"/>
</dbReference>
<dbReference type="Gene3D" id="3.90.1530.10">
    <property type="entry name" value="Conserved hypothetical protein from pyrococcus furiosus pfu- 392566-001, ParB domain"/>
    <property type="match status" value="1"/>
</dbReference>
<keyword evidence="2 4" id="KW-0012">Acyltransferase</keyword>
<dbReference type="GO" id="GO:0016746">
    <property type="term" value="F:acyltransferase activity"/>
    <property type="evidence" value="ECO:0007669"/>
    <property type="project" value="UniProtKB-KW"/>
</dbReference>
<dbReference type="CDD" id="cd04301">
    <property type="entry name" value="NAT_SF"/>
    <property type="match status" value="1"/>
</dbReference>
<evidence type="ECO:0000256" key="1">
    <source>
        <dbReference type="ARBA" id="ARBA00022679"/>
    </source>
</evidence>
<dbReference type="PROSITE" id="PS51186">
    <property type="entry name" value="GNAT"/>
    <property type="match status" value="1"/>
</dbReference>
<protein>
    <submittedName>
        <fullName evidence="4">GNAT family N-acetyltransferase</fullName>
        <ecNumber evidence="4">2.3.1.-</ecNumber>
    </submittedName>
</protein>
<dbReference type="EC" id="2.3.1.-" evidence="4"/>
<dbReference type="SUPFAM" id="SSF55729">
    <property type="entry name" value="Acyl-CoA N-acyltransferases (Nat)"/>
    <property type="match status" value="1"/>
</dbReference>
<dbReference type="Pfam" id="PF00583">
    <property type="entry name" value="Acetyltransf_1"/>
    <property type="match status" value="1"/>
</dbReference>
<evidence type="ECO:0000313" key="4">
    <source>
        <dbReference type="EMBL" id="UYG17851.1"/>
    </source>
</evidence>
<dbReference type="PANTHER" id="PTHR43420">
    <property type="entry name" value="ACETYLTRANSFERASE"/>
    <property type="match status" value="1"/>
</dbReference>
<reference evidence="4" key="1">
    <citation type="submission" date="2022-10" db="EMBL/GenBank/DDBJ databases">
        <title>Whole-Genome Sequencing of Brachybacterium huguangmaarense BRM-3, Isolated from Betula schmidtii.</title>
        <authorList>
            <person name="Haam D."/>
        </authorList>
    </citation>
    <scope>NUCLEOTIDE SEQUENCE</scope>
    <source>
        <strain evidence="4">BRM-3</strain>
    </source>
</reference>
<dbReference type="EMBL" id="CP107020">
    <property type="protein sequence ID" value="UYG17851.1"/>
    <property type="molecule type" value="Genomic_DNA"/>
</dbReference>
<dbReference type="InterPro" id="IPR050680">
    <property type="entry name" value="YpeA/RimI_acetyltransf"/>
</dbReference>
<accession>A0ABY6G5C5</accession>
<dbReference type="PANTHER" id="PTHR43420:SF47">
    <property type="entry name" value="N-ACETYLTRANSFERASE DOMAIN-CONTAINING PROTEIN"/>
    <property type="match status" value="1"/>
</dbReference>
<gene>
    <name evidence="4" type="ORF">BRM3_05360</name>
</gene>
<sequence>MSRDGDGILVAVAGPEDREAWRGLRLRSLREDPQAFATTYAKALARDSDEHWARAIAAPGACILATPAGADAPLGMARIVPGEAPGAPASIFSVWVAPEARGTGLGRALVEQCIGWAEDHLPEARLRLVVVETGTAARRLYARCGFGVVGGAAGPDEIVMERRTGRETPAVHLPTALVARYRAVDREHVGSAHLDTAAHLDEIEADARVHGIRTPLDLAANEEFATLDGNHRIAVAQRLGLPEVPVHLTRWPRTPRPAHARPMHEEDLAVLEGALRDVRSRPPTGT</sequence>
<keyword evidence="5" id="KW-1185">Reference proteome</keyword>
<dbReference type="RefSeq" id="WP_263595058.1">
    <property type="nucleotide sequence ID" value="NZ_CP107020.1"/>
</dbReference>
<evidence type="ECO:0000313" key="5">
    <source>
        <dbReference type="Proteomes" id="UP001164305"/>
    </source>
</evidence>
<evidence type="ECO:0000259" key="3">
    <source>
        <dbReference type="PROSITE" id="PS51186"/>
    </source>
</evidence>
<dbReference type="Gene3D" id="3.40.630.30">
    <property type="match status" value="1"/>
</dbReference>
<dbReference type="SUPFAM" id="SSF110849">
    <property type="entry name" value="ParB/Sulfiredoxin"/>
    <property type="match status" value="1"/>
</dbReference>
<organism evidence="4 5">
    <name type="scientific">Brachybacterium huguangmaarense</name>
    <dbReference type="NCBI Taxonomy" id="1652028"/>
    <lineage>
        <taxon>Bacteria</taxon>
        <taxon>Bacillati</taxon>
        <taxon>Actinomycetota</taxon>
        <taxon>Actinomycetes</taxon>
        <taxon>Micrococcales</taxon>
        <taxon>Dermabacteraceae</taxon>
        <taxon>Brachybacterium</taxon>
    </lineage>
</organism>
<dbReference type="Proteomes" id="UP001164305">
    <property type="component" value="Chromosome"/>
</dbReference>
<dbReference type="InterPro" id="IPR000182">
    <property type="entry name" value="GNAT_dom"/>
</dbReference>
<proteinExistence type="predicted"/>
<evidence type="ECO:0000256" key="2">
    <source>
        <dbReference type="ARBA" id="ARBA00023315"/>
    </source>
</evidence>
<feature type="domain" description="N-acetyltransferase" evidence="3">
    <location>
        <begin position="24"/>
        <end position="165"/>
    </location>
</feature>
<name>A0ABY6G5C5_9MICO</name>
<dbReference type="InterPro" id="IPR036086">
    <property type="entry name" value="ParB/Sulfiredoxin_sf"/>
</dbReference>
<keyword evidence="1 4" id="KW-0808">Transferase</keyword>